<evidence type="ECO:0008006" key="3">
    <source>
        <dbReference type="Google" id="ProtNLM"/>
    </source>
</evidence>
<dbReference type="EMBL" id="JAIVGD010000026">
    <property type="protein sequence ID" value="KAH0741035.1"/>
    <property type="molecule type" value="Genomic_DNA"/>
</dbReference>
<accession>A0ABQ7U5X3</accession>
<name>A0ABQ7U5X3_SOLTU</name>
<protein>
    <recommendedName>
        <fullName evidence="3">Retrotransposon Copia-like N-terminal domain-containing protein</fullName>
    </recommendedName>
</protein>
<dbReference type="Proteomes" id="UP000826656">
    <property type="component" value="Unassembled WGS sequence"/>
</dbReference>
<comment type="caution">
    <text evidence="1">The sequence shown here is derived from an EMBL/GenBank/DDBJ whole genome shotgun (WGS) entry which is preliminary data.</text>
</comment>
<organism evidence="1 2">
    <name type="scientific">Solanum tuberosum</name>
    <name type="common">Potato</name>
    <dbReference type="NCBI Taxonomy" id="4113"/>
    <lineage>
        <taxon>Eukaryota</taxon>
        <taxon>Viridiplantae</taxon>
        <taxon>Streptophyta</taxon>
        <taxon>Embryophyta</taxon>
        <taxon>Tracheophyta</taxon>
        <taxon>Spermatophyta</taxon>
        <taxon>Magnoliopsida</taxon>
        <taxon>eudicotyledons</taxon>
        <taxon>Gunneridae</taxon>
        <taxon>Pentapetalae</taxon>
        <taxon>asterids</taxon>
        <taxon>lamiids</taxon>
        <taxon>Solanales</taxon>
        <taxon>Solanaceae</taxon>
        <taxon>Solanoideae</taxon>
        <taxon>Solaneae</taxon>
        <taxon>Solanum</taxon>
    </lineage>
</organism>
<dbReference type="PANTHER" id="PTHR47481">
    <property type="match status" value="1"/>
</dbReference>
<reference evidence="1 2" key="1">
    <citation type="journal article" date="2021" name="bioRxiv">
        <title>Chromosome-scale and haplotype-resolved genome assembly of a tetraploid potato cultivar.</title>
        <authorList>
            <person name="Sun H."/>
            <person name="Jiao W.-B."/>
            <person name="Krause K."/>
            <person name="Campoy J.A."/>
            <person name="Goel M."/>
            <person name="Folz-Donahue K."/>
            <person name="Kukat C."/>
            <person name="Huettel B."/>
            <person name="Schneeberger K."/>
        </authorList>
    </citation>
    <scope>NUCLEOTIDE SEQUENCE [LARGE SCALE GENOMIC DNA]</scope>
    <source>
        <strain evidence="1">SolTubOtavaFocal</strain>
        <tissue evidence="1">Leaves</tissue>
    </source>
</reference>
<evidence type="ECO:0000313" key="1">
    <source>
        <dbReference type="EMBL" id="KAH0741035.1"/>
    </source>
</evidence>
<keyword evidence="2" id="KW-1185">Reference proteome</keyword>
<evidence type="ECO:0000313" key="2">
    <source>
        <dbReference type="Proteomes" id="UP000826656"/>
    </source>
</evidence>
<proteinExistence type="predicted"/>
<gene>
    <name evidence="1" type="ORF">KY290_034078</name>
</gene>
<sequence>MVVPATTSDIAAAVPTTTHVVQFNPAAQLAIKLQGNLNFATWEAQLVMLLNGHKVLGNLISVKSSPSTTITQTDSTISSPEYEMWFCQDQLIQQVMMASVDPTIAPTVATASSAKIAWDLLHTTYANRSHTRIFSLQDQLQNLKKASKTIATYLQEIKSIVDAFRVAGSPVADDELAIKILSCLVHENREIIVAIRACDIALSFEQLFQKLTDHELFLKHKDIDNHPPSSRLQLHKEPTFSPNIRRLIVASLINLRNNKLHDRRSLAINKMEDNLVKR</sequence>
<dbReference type="Pfam" id="PF14223">
    <property type="entry name" value="Retrotran_gag_2"/>
    <property type="match status" value="1"/>
</dbReference>
<dbReference type="PANTHER" id="PTHR47481:SF21">
    <property type="entry name" value="BASIC-LEUCINE ZIPPER TRANSCRIPTION FACTOR Q-RELATED"/>
    <property type="match status" value="1"/>
</dbReference>